<dbReference type="PANTHER" id="PTHR22683">
    <property type="entry name" value="SPORULATION PROTEIN RELATED"/>
    <property type="match status" value="1"/>
</dbReference>
<feature type="compositionally biased region" description="Low complexity" evidence="4">
    <location>
        <begin position="533"/>
        <end position="543"/>
    </location>
</feature>
<dbReference type="PROSITE" id="PS50901">
    <property type="entry name" value="FTSK"/>
    <property type="match status" value="1"/>
</dbReference>
<dbReference type="Pfam" id="PF01580">
    <property type="entry name" value="FtsK_SpoIIIE"/>
    <property type="match status" value="1"/>
</dbReference>
<keyword evidence="1 3" id="KW-0547">Nucleotide-binding</keyword>
<gene>
    <name evidence="7" type="ORF">GCM10009613_12240</name>
</gene>
<keyword evidence="5" id="KW-0812">Transmembrane</keyword>
<feature type="binding site" evidence="3">
    <location>
        <begin position="295"/>
        <end position="302"/>
    </location>
    <ligand>
        <name>ATP</name>
        <dbReference type="ChEBI" id="CHEBI:30616"/>
    </ligand>
</feature>
<feature type="transmembrane region" description="Helical" evidence="5">
    <location>
        <begin position="47"/>
        <end position="71"/>
    </location>
</feature>
<evidence type="ECO:0000313" key="8">
    <source>
        <dbReference type="Proteomes" id="UP001501414"/>
    </source>
</evidence>
<feature type="transmembrane region" description="Helical" evidence="5">
    <location>
        <begin position="91"/>
        <end position="111"/>
    </location>
</feature>
<evidence type="ECO:0000313" key="7">
    <source>
        <dbReference type="EMBL" id="GAA1383181.1"/>
    </source>
</evidence>
<dbReference type="EMBL" id="BAAAJK010000004">
    <property type="protein sequence ID" value="GAA1383181.1"/>
    <property type="molecule type" value="Genomic_DNA"/>
</dbReference>
<dbReference type="SUPFAM" id="SSF52540">
    <property type="entry name" value="P-loop containing nucleoside triphosphate hydrolases"/>
    <property type="match status" value="1"/>
</dbReference>
<keyword evidence="5" id="KW-1133">Transmembrane helix</keyword>
<protein>
    <submittedName>
        <fullName evidence="7">FtsK/SpoIIIE domain-containing protein</fullName>
    </submittedName>
</protein>
<feature type="transmembrane region" description="Helical" evidence="5">
    <location>
        <begin position="18"/>
        <end position="35"/>
    </location>
</feature>
<name>A0ABP4IBF4_9PSEU</name>
<organism evidence="7 8">
    <name type="scientific">Pseudonocardia kongjuensis</name>
    <dbReference type="NCBI Taxonomy" id="102227"/>
    <lineage>
        <taxon>Bacteria</taxon>
        <taxon>Bacillati</taxon>
        <taxon>Actinomycetota</taxon>
        <taxon>Actinomycetes</taxon>
        <taxon>Pseudonocardiales</taxon>
        <taxon>Pseudonocardiaceae</taxon>
        <taxon>Pseudonocardia</taxon>
    </lineage>
</organism>
<feature type="region of interest" description="Disordered" evidence="4">
    <location>
        <begin position="515"/>
        <end position="543"/>
    </location>
</feature>
<sequence>MITTVAPPAADVPLSWEQITMVGGAVAAAVLYVLYRVGHYLARVLEALATAAVVFVAVYLAAKGVVVALVWTVRHWRTTSTVTVVSAWCWWWGWLSLLLVALAVAAGLGLWRIAAPLPFDQHAGRRIRSWWQRWAVYAPRMPRWLRSCNLTVPDRAGATVIQVNPLRRTATAPRSRPRRDQLPRILAVRSGPSWDEVRVRLVPGQTPEDFDQAARALAVARGVNRCQVRELGPNVVSIDYQRRNLLDRVVDAPALDAMAGLTGDAIDLDRVLSGATEYGTGWRQSIRGSHTLVGGATGAGKGSLMWAPLLSIAPAIRDGLVRVNGIDPKGMELAYGRDVFHRYAVTSRDALALLDDLVEQMETRKREHAGTTRLVPITRDTPLEIVEFDEIGALLRYVGDRKTREAITERIALLTTQGRALGYTVRGYVQEPTKDTVPVRELFPRRICLRVASKSHVAMVLGDQAYDRGAWANRIGESEPGVGYLFGEGVREPLRVRAAWVPDEAIKALERFVTAPSPDPARHPAPVLPFRPGTPAQPAGGAA</sequence>
<feature type="domain" description="FtsK" evidence="6">
    <location>
        <begin position="268"/>
        <end position="458"/>
    </location>
</feature>
<comment type="caution">
    <text evidence="7">The sequence shown here is derived from an EMBL/GenBank/DDBJ whole genome shotgun (WGS) entry which is preliminary data.</text>
</comment>
<accession>A0ABP4IBF4</accession>
<evidence type="ECO:0000256" key="4">
    <source>
        <dbReference type="SAM" id="MobiDB-lite"/>
    </source>
</evidence>
<keyword evidence="8" id="KW-1185">Reference proteome</keyword>
<dbReference type="Proteomes" id="UP001501414">
    <property type="component" value="Unassembled WGS sequence"/>
</dbReference>
<keyword evidence="5" id="KW-0472">Membrane</keyword>
<evidence type="ECO:0000256" key="3">
    <source>
        <dbReference type="PROSITE-ProRule" id="PRU00289"/>
    </source>
</evidence>
<evidence type="ECO:0000256" key="1">
    <source>
        <dbReference type="ARBA" id="ARBA00022741"/>
    </source>
</evidence>
<reference evidence="8" key="1">
    <citation type="journal article" date="2019" name="Int. J. Syst. Evol. Microbiol.">
        <title>The Global Catalogue of Microorganisms (GCM) 10K type strain sequencing project: providing services to taxonomists for standard genome sequencing and annotation.</title>
        <authorList>
            <consortium name="The Broad Institute Genomics Platform"/>
            <consortium name="The Broad Institute Genome Sequencing Center for Infectious Disease"/>
            <person name="Wu L."/>
            <person name="Ma J."/>
        </authorList>
    </citation>
    <scope>NUCLEOTIDE SEQUENCE [LARGE SCALE GENOMIC DNA]</scope>
    <source>
        <strain evidence="8">JCM 11896</strain>
    </source>
</reference>
<proteinExistence type="predicted"/>
<keyword evidence="2 3" id="KW-0067">ATP-binding</keyword>
<dbReference type="RefSeq" id="WP_425563581.1">
    <property type="nucleotide sequence ID" value="NZ_BAAAJK010000004.1"/>
</dbReference>
<evidence type="ECO:0000256" key="5">
    <source>
        <dbReference type="SAM" id="Phobius"/>
    </source>
</evidence>
<evidence type="ECO:0000256" key="2">
    <source>
        <dbReference type="ARBA" id="ARBA00022840"/>
    </source>
</evidence>
<dbReference type="InterPro" id="IPR050206">
    <property type="entry name" value="FtsK/SpoIIIE/SftA"/>
</dbReference>
<dbReference type="InterPro" id="IPR002543">
    <property type="entry name" value="FtsK_dom"/>
</dbReference>
<dbReference type="Gene3D" id="3.40.50.300">
    <property type="entry name" value="P-loop containing nucleotide triphosphate hydrolases"/>
    <property type="match status" value="1"/>
</dbReference>
<dbReference type="InterPro" id="IPR027417">
    <property type="entry name" value="P-loop_NTPase"/>
</dbReference>
<dbReference type="PANTHER" id="PTHR22683:SF41">
    <property type="entry name" value="DNA TRANSLOCASE FTSK"/>
    <property type="match status" value="1"/>
</dbReference>
<evidence type="ECO:0000259" key="6">
    <source>
        <dbReference type="PROSITE" id="PS50901"/>
    </source>
</evidence>